<evidence type="ECO:0000313" key="1">
    <source>
        <dbReference type="EMBL" id="KAJ8102433.1"/>
    </source>
</evidence>
<evidence type="ECO:0000313" key="2">
    <source>
        <dbReference type="Proteomes" id="UP001217417"/>
    </source>
</evidence>
<name>A0AAD7QVY2_9ASCO</name>
<dbReference type="SUPFAM" id="SSF55729">
    <property type="entry name" value="Acyl-CoA N-acyltransferases (Nat)"/>
    <property type="match status" value="1"/>
</dbReference>
<gene>
    <name evidence="1" type="ORF">POJ06DRAFT_265298</name>
</gene>
<dbReference type="Gene3D" id="3.40.630.30">
    <property type="match status" value="1"/>
</dbReference>
<dbReference type="CDD" id="cd04301">
    <property type="entry name" value="NAT_SF"/>
    <property type="match status" value="1"/>
</dbReference>
<reference evidence="1" key="1">
    <citation type="submission" date="2023-03" db="EMBL/GenBank/DDBJ databases">
        <title>Near-Complete genome sequence of Lipomyces tetrasporous NRRL Y-64009, an oleaginous yeast capable of growing on lignocellulosic hydrolysates.</title>
        <authorList>
            <consortium name="Lawrence Berkeley National Laboratory"/>
            <person name="Jagtap S.S."/>
            <person name="Liu J.-J."/>
            <person name="Walukiewicz H.E."/>
            <person name="Pangilinan J."/>
            <person name="Lipzen A."/>
            <person name="Ahrendt S."/>
            <person name="Koriabine M."/>
            <person name="Cobaugh K."/>
            <person name="Salamov A."/>
            <person name="Yoshinaga Y."/>
            <person name="Ng V."/>
            <person name="Daum C."/>
            <person name="Grigoriev I.V."/>
            <person name="Slininger P.J."/>
            <person name="Dien B.S."/>
            <person name="Jin Y.-S."/>
            <person name="Rao C.V."/>
        </authorList>
    </citation>
    <scope>NUCLEOTIDE SEQUENCE</scope>
    <source>
        <strain evidence="1">NRRL Y-64009</strain>
    </source>
</reference>
<proteinExistence type="predicted"/>
<dbReference type="Proteomes" id="UP001217417">
    <property type="component" value="Unassembled WGS sequence"/>
</dbReference>
<organism evidence="1 2">
    <name type="scientific">Lipomyces tetrasporus</name>
    <dbReference type="NCBI Taxonomy" id="54092"/>
    <lineage>
        <taxon>Eukaryota</taxon>
        <taxon>Fungi</taxon>
        <taxon>Dikarya</taxon>
        <taxon>Ascomycota</taxon>
        <taxon>Saccharomycotina</taxon>
        <taxon>Lipomycetes</taxon>
        <taxon>Lipomycetales</taxon>
        <taxon>Lipomycetaceae</taxon>
        <taxon>Lipomyces</taxon>
    </lineage>
</organism>
<comment type="caution">
    <text evidence="1">The sequence shown here is derived from an EMBL/GenBank/DDBJ whole genome shotgun (WGS) entry which is preliminary data.</text>
</comment>
<sequence>MANPRRRYTIFQIPKSSPDLPALAQKYKAVRLSALNQTPEVYFSSFNIESLFSDFNWMERLTEPNVEIFICLAPNTTADDRVVQPLDAEWVGALTLKGPISREDFEVLFRGPEITTVHETRWQLYNLYTAPDHRGLGIAAVLFRAAMERVYSYTETMFPVEVSEKPRSVRVRGMVRENQTGLLETYQRYGFVEVAKCSRAEVLSTIGDATLVPVEEVQKWHHKCNAVIELVAELPQGQLSESQNY</sequence>
<dbReference type="EMBL" id="JARPMG010000002">
    <property type="protein sequence ID" value="KAJ8102433.1"/>
    <property type="molecule type" value="Genomic_DNA"/>
</dbReference>
<accession>A0AAD7QVY2</accession>
<dbReference type="AlphaFoldDB" id="A0AAD7QVY2"/>
<evidence type="ECO:0008006" key="3">
    <source>
        <dbReference type="Google" id="ProtNLM"/>
    </source>
</evidence>
<protein>
    <recommendedName>
        <fullName evidence="3">N-acetyltransferase domain-containing protein</fullName>
    </recommendedName>
</protein>
<keyword evidence="2" id="KW-1185">Reference proteome</keyword>
<dbReference type="InterPro" id="IPR016181">
    <property type="entry name" value="Acyl_CoA_acyltransferase"/>
</dbReference>
<dbReference type="RefSeq" id="XP_056045883.1">
    <property type="nucleotide sequence ID" value="XM_056189066.1"/>
</dbReference>
<dbReference type="GeneID" id="80884232"/>